<dbReference type="InterPro" id="IPR006674">
    <property type="entry name" value="HD_domain"/>
</dbReference>
<gene>
    <name evidence="3" type="ORF">S01H1_72659</name>
</gene>
<dbReference type="PROSITE" id="PS51833">
    <property type="entry name" value="HDOD"/>
    <property type="match status" value="1"/>
</dbReference>
<dbReference type="SMART" id="SM00471">
    <property type="entry name" value="HDc"/>
    <property type="match status" value="1"/>
</dbReference>
<proteinExistence type="predicted"/>
<dbReference type="InterPro" id="IPR003607">
    <property type="entry name" value="HD/PDEase_dom"/>
</dbReference>
<dbReference type="CDD" id="cd00077">
    <property type="entry name" value="HDc"/>
    <property type="match status" value="1"/>
</dbReference>
<protein>
    <submittedName>
        <fullName evidence="3">Uncharacterized protein</fullName>
    </submittedName>
</protein>
<feature type="domain" description="HDOD" evidence="2">
    <location>
        <begin position="1"/>
        <end position="150"/>
    </location>
</feature>
<dbReference type="EMBL" id="BARS01048485">
    <property type="protein sequence ID" value="GAG36994.1"/>
    <property type="molecule type" value="Genomic_DNA"/>
</dbReference>
<dbReference type="SUPFAM" id="SSF109604">
    <property type="entry name" value="HD-domain/PDEase-like"/>
    <property type="match status" value="1"/>
</dbReference>
<feature type="domain" description="HD" evidence="1">
    <location>
        <begin position="49"/>
        <end position="176"/>
    </location>
</feature>
<comment type="caution">
    <text evidence="3">The sequence shown here is derived from an EMBL/GenBank/DDBJ whole genome shotgun (WGS) entry which is preliminary data.</text>
</comment>
<dbReference type="InterPro" id="IPR013976">
    <property type="entry name" value="HDOD"/>
</dbReference>
<dbReference type="Pfam" id="PF08668">
    <property type="entry name" value="HDOD"/>
    <property type="match status" value="1"/>
</dbReference>
<dbReference type="AlphaFoldDB" id="X0X1D5"/>
<accession>X0X1D5</accession>
<dbReference type="PANTHER" id="PTHR33525">
    <property type="match status" value="1"/>
</dbReference>
<evidence type="ECO:0000259" key="1">
    <source>
        <dbReference type="PROSITE" id="PS51831"/>
    </source>
</evidence>
<sequence length="234" mass="25252">FGLSGRVKTVSHAIVVLGFREIRNLALGVTVFALRFGRDRSSPLDHTDFWRHTLAVASAARMIATCISLPDPEEAYIAGLIHDIGKLVLVEHFPNEYTEALWKASAEACSLNEAEQSVLSIDHAEVGRKLCEHWKLPESLTLAVGSHHRPLEEMTTSASEAPLAAVVRVADNAARAAGVGNGGNTDMDAEPFNVPGVKITVEACREILTALPDRVQQAECFFQRSESPGAAVES</sequence>
<dbReference type="PANTHER" id="PTHR33525:SF3">
    <property type="entry name" value="RIBONUCLEASE Y"/>
    <property type="match status" value="1"/>
</dbReference>
<dbReference type="Gene3D" id="1.10.3210.10">
    <property type="entry name" value="Hypothetical protein af1432"/>
    <property type="match status" value="1"/>
</dbReference>
<evidence type="ECO:0000259" key="2">
    <source>
        <dbReference type="PROSITE" id="PS51833"/>
    </source>
</evidence>
<name>X0X1D5_9ZZZZ</name>
<dbReference type="InterPro" id="IPR052340">
    <property type="entry name" value="RNase_Y/CdgJ"/>
</dbReference>
<evidence type="ECO:0000313" key="3">
    <source>
        <dbReference type="EMBL" id="GAG36994.1"/>
    </source>
</evidence>
<dbReference type="PROSITE" id="PS51831">
    <property type="entry name" value="HD"/>
    <property type="match status" value="1"/>
</dbReference>
<dbReference type="NCBIfam" id="TIGR00277">
    <property type="entry name" value="HDIG"/>
    <property type="match status" value="1"/>
</dbReference>
<reference evidence="3" key="1">
    <citation type="journal article" date="2014" name="Front. Microbiol.">
        <title>High frequency of phylogenetically diverse reductive dehalogenase-homologous genes in deep subseafloor sedimentary metagenomes.</title>
        <authorList>
            <person name="Kawai M."/>
            <person name="Futagami T."/>
            <person name="Toyoda A."/>
            <person name="Takaki Y."/>
            <person name="Nishi S."/>
            <person name="Hori S."/>
            <person name="Arai W."/>
            <person name="Tsubouchi T."/>
            <person name="Morono Y."/>
            <person name="Uchiyama I."/>
            <person name="Ito T."/>
            <person name="Fujiyama A."/>
            <person name="Inagaki F."/>
            <person name="Takami H."/>
        </authorList>
    </citation>
    <scope>NUCLEOTIDE SEQUENCE</scope>
    <source>
        <strain evidence="3">Expedition CK06-06</strain>
    </source>
</reference>
<organism evidence="3">
    <name type="scientific">marine sediment metagenome</name>
    <dbReference type="NCBI Taxonomy" id="412755"/>
    <lineage>
        <taxon>unclassified sequences</taxon>
        <taxon>metagenomes</taxon>
        <taxon>ecological metagenomes</taxon>
    </lineage>
</organism>
<dbReference type="InterPro" id="IPR006675">
    <property type="entry name" value="HDIG_dom"/>
</dbReference>
<feature type="non-terminal residue" evidence="3">
    <location>
        <position position="1"/>
    </location>
</feature>